<organism evidence="1">
    <name type="scientific">Brugia malayi</name>
    <name type="common">Filarial nematode worm</name>
    <dbReference type="NCBI Taxonomy" id="6279"/>
    <lineage>
        <taxon>Eukaryota</taxon>
        <taxon>Metazoa</taxon>
        <taxon>Ecdysozoa</taxon>
        <taxon>Nematoda</taxon>
        <taxon>Chromadorea</taxon>
        <taxon>Rhabditida</taxon>
        <taxon>Spirurina</taxon>
        <taxon>Spiruromorpha</taxon>
        <taxon>Filarioidea</taxon>
        <taxon>Onchocercidae</taxon>
        <taxon>Brugia</taxon>
    </lineage>
</organism>
<accession>A0A1I9G5I5</accession>
<evidence type="ECO:0000313" key="2">
    <source>
        <dbReference type="WormBase" id="Bm11102"/>
    </source>
</evidence>
<protein>
    <submittedName>
        <fullName evidence="1">Bm11102</fullName>
    </submittedName>
</protein>
<reference evidence="1" key="2">
    <citation type="submission" date="2012-12" db="EMBL/GenBank/DDBJ databases">
        <authorList>
            <consortium name="WormBase Consortium"/>
            <person name="Ghedin E."/>
            <person name="Paulini M."/>
        </authorList>
    </citation>
    <scope>NUCLEOTIDE SEQUENCE</scope>
    <source>
        <strain evidence="1">FR3</strain>
    </source>
</reference>
<gene>
    <name evidence="1 2" type="ORF">Bm11102</name>
    <name evidence="1" type="ORF">BM_Bm11102</name>
</gene>
<dbReference type="KEGG" id="bmy:BM_BM11102"/>
<proteinExistence type="predicted"/>
<dbReference type="GeneID" id="6097957"/>
<reference evidence="1" key="1">
    <citation type="journal article" date="2007" name="Science">
        <title>Draft genome of the filarial nematode parasite Brugia malayi.</title>
        <authorList>
            <person name="Ghedin E."/>
            <person name="Wang S."/>
            <person name="Spiro D."/>
            <person name="Caler E."/>
            <person name="Zhao Q."/>
            <person name="Crabtree J."/>
            <person name="Allen J.E."/>
            <person name="Delcher A.L."/>
            <person name="Guiliano D.B."/>
            <person name="Miranda-Saavedra D."/>
            <person name="Angiuoli S.V."/>
            <person name="Creasy T."/>
            <person name="Amedeo P."/>
            <person name="Haas B."/>
            <person name="El-Sayed N.M."/>
            <person name="Wortman J.R."/>
            <person name="Feldblyum T."/>
            <person name="Tallon L."/>
            <person name="Schatz M."/>
            <person name="Shumway M."/>
            <person name="Koo H."/>
            <person name="Salzberg S.L."/>
            <person name="Schobel S."/>
            <person name="Pertea M."/>
            <person name="Pop M."/>
            <person name="White O."/>
            <person name="Barton G.J."/>
            <person name="Carlow C.K."/>
            <person name="Crawford M.J."/>
            <person name="Daub J."/>
            <person name="Dimmic M.W."/>
            <person name="Estes C.F."/>
            <person name="Foster J.M."/>
            <person name="Ganatra M."/>
            <person name="Gregory W.F."/>
            <person name="Johnson N.M."/>
            <person name="Jin J."/>
            <person name="Komuniecki R."/>
            <person name="Korf I."/>
            <person name="Kumar S."/>
            <person name="Laney S."/>
            <person name="Li B.W."/>
            <person name="Li W."/>
            <person name="Lindblom T.H."/>
            <person name="Lustigman S."/>
            <person name="Ma D."/>
            <person name="Maina C.V."/>
            <person name="Martin D.M."/>
            <person name="McCarter J.P."/>
            <person name="McReynolds L."/>
            <person name="Mitreva M."/>
            <person name="Nutman T.B."/>
            <person name="Parkinson J."/>
            <person name="Peregrin-Alvarez J.M."/>
            <person name="Poole C."/>
            <person name="Ren Q."/>
            <person name="Saunders L."/>
            <person name="Sluder A.E."/>
            <person name="Smith K."/>
            <person name="Stanke M."/>
            <person name="Unnasch T.R."/>
            <person name="Ware J."/>
            <person name="Wei A.D."/>
            <person name="Weil G."/>
            <person name="Williams D.J."/>
            <person name="Zhang Y."/>
            <person name="Williams S.A."/>
            <person name="Fraser-Liggett C."/>
            <person name="Slatko B."/>
            <person name="Blaxter M.L."/>
            <person name="Scott A.L."/>
        </authorList>
    </citation>
    <scope>NUCLEOTIDE SEQUENCE</scope>
    <source>
        <strain evidence="1">FR3</strain>
    </source>
</reference>
<dbReference type="EMBL" id="LN857022">
    <property type="protein sequence ID" value="CDQ01281.1"/>
    <property type="molecule type" value="Genomic_DNA"/>
</dbReference>
<name>A0A1I9G5I5_BRUMA</name>
<dbReference type="RefSeq" id="XP_001894506.2">
    <property type="nucleotide sequence ID" value="XM_001894471.2"/>
</dbReference>
<dbReference type="AlphaFoldDB" id="A0A1I9G5I5"/>
<dbReference type="CTD" id="6097957"/>
<evidence type="ECO:0000313" key="1">
    <source>
        <dbReference type="EMBL" id="CDQ01281.1"/>
    </source>
</evidence>
<sequence>MLDDNDYYDYDDDYVEYDDDDAGCTDVDNWNSNAAAVVVDVDDSEVIRVMLSRLTGWTGLK</sequence>
<dbReference type="WormBase" id="Bm11102">
    <property type="protein sequence ID" value="BM44106"/>
    <property type="gene ID" value="WBGene00231363"/>
</dbReference>